<feature type="coiled-coil region" evidence="3">
    <location>
        <begin position="190"/>
        <end position="224"/>
    </location>
</feature>
<keyword evidence="1" id="KW-0680">Restriction system</keyword>
<evidence type="ECO:0000313" key="5">
    <source>
        <dbReference type="Proteomes" id="UP000183994"/>
    </source>
</evidence>
<dbReference type="Gene3D" id="3.90.220.20">
    <property type="entry name" value="DNA methylase specificity domains"/>
    <property type="match status" value="2"/>
</dbReference>
<keyword evidence="3" id="KW-0175">Coiled coil</keyword>
<dbReference type="GO" id="GO:0009307">
    <property type="term" value="P:DNA restriction-modification system"/>
    <property type="evidence" value="ECO:0007669"/>
    <property type="project" value="UniProtKB-KW"/>
</dbReference>
<sequence length="465" mass="51603">MQIKAIPSKWIENEGYRLDCGPYMSGAIEAREILKKLPTTPLQKLAEGHNGGIYNGPQFVRNYVQDPDHGVPFLTTSSMLYADLSNLPLLSKKDAHSSKLSYLEVKEGMTLISCSGSIGRTVYARKDMDGVWSNQDIMKVVANREEILPGYLYSFLCTRFGVPLVLSGTYGAIIQHIEPHHLANLPVPRLGEVEERAHELVQQAADLRTEANEIKAKAIELYENEGALSLAEEEKQNGSVFGAAAVSSRYLTGRMDAFFHCGFHSEVLVRLEKSDCEKICVKDFAINLFEPKRFKRVQSQDENDIPFFGTTALMWSDPVPSYFLYPRQKGVDDYTINERTVLIPRSGQISGIIGTATLPYGRLIGGAISEHAIRVECEKVIDAGYLFIALRSEIGMRQLKARAYGSSIPTLDTFQVGEVLLIDAGKQTRAAIGEMGLKTAQLRDQAIELENQARLIVEHAIEEGA</sequence>
<dbReference type="OrthoDB" id="9798929at2"/>
<reference evidence="5" key="1">
    <citation type="submission" date="2016-11" db="EMBL/GenBank/DDBJ databases">
        <authorList>
            <person name="Varghese N."/>
            <person name="Submissions S."/>
        </authorList>
    </citation>
    <scope>NUCLEOTIDE SEQUENCE [LARGE SCALE GENOMIC DNA]</scope>
    <source>
        <strain evidence="5">DSM 16219</strain>
    </source>
</reference>
<dbReference type="InterPro" id="IPR052021">
    <property type="entry name" value="Type-I_RS_S_subunit"/>
</dbReference>
<dbReference type="GO" id="GO:0003677">
    <property type="term" value="F:DNA binding"/>
    <property type="evidence" value="ECO:0007669"/>
    <property type="project" value="UniProtKB-KW"/>
</dbReference>
<dbReference type="SUPFAM" id="SSF116734">
    <property type="entry name" value="DNA methylase specificity domain"/>
    <property type="match status" value="2"/>
</dbReference>
<dbReference type="PANTHER" id="PTHR30408:SF12">
    <property type="entry name" value="TYPE I RESTRICTION ENZYME MJAVIII SPECIFICITY SUBUNIT"/>
    <property type="match status" value="1"/>
</dbReference>
<name>A0A1M6W5C9_9BACT</name>
<organism evidence="4 5">
    <name type="scientific">Desulfatibacillum alkenivorans DSM 16219</name>
    <dbReference type="NCBI Taxonomy" id="1121393"/>
    <lineage>
        <taxon>Bacteria</taxon>
        <taxon>Pseudomonadati</taxon>
        <taxon>Thermodesulfobacteriota</taxon>
        <taxon>Desulfobacteria</taxon>
        <taxon>Desulfobacterales</taxon>
        <taxon>Desulfatibacillaceae</taxon>
        <taxon>Desulfatibacillum</taxon>
    </lineage>
</organism>
<dbReference type="EMBL" id="FQZU01000037">
    <property type="protein sequence ID" value="SHK88964.1"/>
    <property type="molecule type" value="Genomic_DNA"/>
</dbReference>
<dbReference type="STRING" id="1121393.SAMN02745216_04253"/>
<evidence type="ECO:0000256" key="2">
    <source>
        <dbReference type="ARBA" id="ARBA00023125"/>
    </source>
</evidence>
<dbReference type="Proteomes" id="UP000183994">
    <property type="component" value="Unassembled WGS sequence"/>
</dbReference>
<accession>A0A1M6W5C9</accession>
<evidence type="ECO:0000256" key="3">
    <source>
        <dbReference type="SAM" id="Coils"/>
    </source>
</evidence>
<keyword evidence="2" id="KW-0238">DNA-binding</keyword>
<dbReference type="PANTHER" id="PTHR30408">
    <property type="entry name" value="TYPE-1 RESTRICTION ENZYME ECOKI SPECIFICITY PROTEIN"/>
    <property type="match status" value="1"/>
</dbReference>
<gene>
    <name evidence="4" type="ORF">SAMN02745216_04253</name>
</gene>
<evidence type="ECO:0000313" key="4">
    <source>
        <dbReference type="EMBL" id="SHK88964.1"/>
    </source>
</evidence>
<dbReference type="AlphaFoldDB" id="A0A1M6W5C9"/>
<dbReference type="NCBIfam" id="NF047740">
    <property type="entry name" value="antiphage_MADS5"/>
    <property type="match status" value="1"/>
</dbReference>
<proteinExistence type="predicted"/>
<keyword evidence="5" id="KW-1185">Reference proteome</keyword>
<dbReference type="RefSeq" id="WP_073478273.1">
    <property type="nucleotide sequence ID" value="NZ_FQZU01000037.1"/>
</dbReference>
<evidence type="ECO:0000256" key="1">
    <source>
        <dbReference type="ARBA" id="ARBA00022747"/>
    </source>
</evidence>
<dbReference type="InterPro" id="IPR044946">
    <property type="entry name" value="Restrct_endonuc_typeI_TRD_sf"/>
</dbReference>
<protein>
    <submittedName>
        <fullName evidence="4">Type I restriction enzyme, S subunit</fullName>
    </submittedName>
</protein>